<gene>
    <name evidence="1" type="ORF">GCM10010971_21970</name>
</gene>
<reference evidence="2" key="1">
    <citation type="journal article" date="2019" name="Int. J. Syst. Evol. Microbiol.">
        <title>The Global Catalogue of Microorganisms (GCM) 10K type strain sequencing project: providing services to taxonomists for standard genome sequencing and annotation.</title>
        <authorList>
            <consortium name="The Broad Institute Genomics Platform"/>
            <consortium name="The Broad Institute Genome Sequencing Center for Infectious Disease"/>
            <person name="Wu L."/>
            <person name="Ma J."/>
        </authorList>
    </citation>
    <scope>NUCLEOTIDE SEQUENCE [LARGE SCALE GENOMIC DNA]</scope>
    <source>
        <strain evidence="2">CGMCC 1.8860</strain>
    </source>
</reference>
<dbReference type="EMBL" id="BMLY01000003">
    <property type="protein sequence ID" value="GGP26378.1"/>
    <property type="molecule type" value="Genomic_DNA"/>
</dbReference>
<evidence type="ECO:0000313" key="2">
    <source>
        <dbReference type="Proteomes" id="UP000621859"/>
    </source>
</evidence>
<organism evidence="1 2">
    <name type="scientific">Silvimonas amylolytica</name>
    <dbReference type="NCBI Taxonomy" id="449663"/>
    <lineage>
        <taxon>Bacteria</taxon>
        <taxon>Pseudomonadati</taxon>
        <taxon>Pseudomonadota</taxon>
        <taxon>Betaproteobacteria</taxon>
        <taxon>Neisseriales</taxon>
        <taxon>Chitinibacteraceae</taxon>
        <taxon>Silvimonas</taxon>
    </lineage>
</organism>
<dbReference type="Proteomes" id="UP000621859">
    <property type="component" value="Unassembled WGS sequence"/>
</dbReference>
<protein>
    <submittedName>
        <fullName evidence="1">Uncharacterized protein</fullName>
    </submittedName>
</protein>
<name>A0ABQ2PM23_9NEIS</name>
<proteinExistence type="predicted"/>
<evidence type="ECO:0000313" key="1">
    <source>
        <dbReference type="EMBL" id="GGP26378.1"/>
    </source>
</evidence>
<comment type="caution">
    <text evidence="1">The sequence shown here is derived from an EMBL/GenBank/DDBJ whole genome shotgun (WGS) entry which is preliminary data.</text>
</comment>
<keyword evidence="2" id="KW-1185">Reference proteome</keyword>
<sequence length="65" mass="7095">MPGRITTWALCSQMQLSYPVQVIRGGFAGGRSAFTQVFDRVPVGKDGICANWVTKGITPWQHSGK</sequence>
<accession>A0ABQ2PM23</accession>